<keyword evidence="2 7" id="KW-1133">Transmembrane helix</keyword>
<dbReference type="InterPro" id="IPR004089">
    <property type="entry name" value="MCPsignal_dom"/>
</dbReference>
<organism evidence="10 11">
    <name type="scientific">Svornostia abyssi</name>
    <dbReference type="NCBI Taxonomy" id="2898438"/>
    <lineage>
        <taxon>Bacteria</taxon>
        <taxon>Bacillati</taxon>
        <taxon>Actinomycetota</taxon>
        <taxon>Thermoleophilia</taxon>
        <taxon>Solirubrobacterales</taxon>
        <taxon>Baekduiaceae</taxon>
        <taxon>Svornostia</taxon>
    </lineage>
</organism>
<dbReference type="EMBL" id="CP088295">
    <property type="protein sequence ID" value="UUY05587.1"/>
    <property type="molecule type" value="Genomic_DNA"/>
</dbReference>
<dbReference type="PROSITE" id="PS50111">
    <property type="entry name" value="CHEMOTAXIS_TRANSDUC_2"/>
    <property type="match status" value="1"/>
</dbReference>
<protein>
    <submittedName>
        <fullName evidence="10">Methyl-accepting chemotaxis protein</fullName>
    </submittedName>
</protein>
<evidence type="ECO:0000256" key="2">
    <source>
        <dbReference type="ARBA" id="ARBA00022989"/>
    </source>
</evidence>
<dbReference type="SMART" id="SM00283">
    <property type="entry name" value="MA"/>
    <property type="match status" value="1"/>
</dbReference>
<dbReference type="CDD" id="cd06225">
    <property type="entry name" value="HAMP"/>
    <property type="match status" value="1"/>
</dbReference>
<dbReference type="Gene3D" id="6.10.340.10">
    <property type="match status" value="1"/>
</dbReference>
<evidence type="ECO:0000256" key="1">
    <source>
        <dbReference type="ARBA" id="ARBA00022692"/>
    </source>
</evidence>
<evidence type="ECO:0000256" key="6">
    <source>
        <dbReference type="SAM" id="MobiDB-lite"/>
    </source>
</evidence>
<evidence type="ECO:0000256" key="3">
    <source>
        <dbReference type="ARBA" id="ARBA00023224"/>
    </source>
</evidence>
<feature type="domain" description="HAMP" evidence="9">
    <location>
        <begin position="224"/>
        <end position="275"/>
    </location>
</feature>
<feature type="region of interest" description="Disordered" evidence="6">
    <location>
        <begin position="551"/>
        <end position="577"/>
    </location>
</feature>
<dbReference type="InterPro" id="IPR003660">
    <property type="entry name" value="HAMP_dom"/>
</dbReference>
<dbReference type="SUPFAM" id="SSF58104">
    <property type="entry name" value="Methyl-accepting chemotaxis protein (MCP) signaling domain"/>
    <property type="match status" value="1"/>
</dbReference>
<dbReference type="PROSITE" id="PS50885">
    <property type="entry name" value="HAMP"/>
    <property type="match status" value="1"/>
</dbReference>
<dbReference type="Pfam" id="PF00015">
    <property type="entry name" value="MCPsignal"/>
    <property type="match status" value="1"/>
</dbReference>
<evidence type="ECO:0000256" key="4">
    <source>
        <dbReference type="ARBA" id="ARBA00029447"/>
    </source>
</evidence>
<gene>
    <name evidence="10" type="ORF">LRS13_08730</name>
</gene>
<dbReference type="PANTHER" id="PTHR32089">
    <property type="entry name" value="METHYL-ACCEPTING CHEMOTAXIS PROTEIN MCPB"/>
    <property type="match status" value="1"/>
</dbReference>
<evidence type="ECO:0000259" key="9">
    <source>
        <dbReference type="PROSITE" id="PS50885"/>
    </source>
</evidence>
<feature type="transmembrane region" description="Helical" evidence="7">
    <location>
        <begin position="181"/>
        <end position="199"/>
    </location>
</feature>
<dbReference type="Pfam" id="PF12729">
    <property type="entry name" value="4HB_MCP_1"/>
    <property type="match status" value="1"/>
</dbReference>
<dbReference type="InterPro" id="IPR024478">
    <property type="entry name" value="HlyB_4HB_MCP"/>
</dbReference>
<keyword evidence="7" id="KW-0472">Membrane</keyword>
<keyword evidence="11" id="KW-1185">Reference proteome</keyword>
<feature type="domain" description="Methyl-accepting transducer" evidence="8">
    <location>
        <begin position="308"/>
        <end position="565"/>
    </location>
</feature>
<comment type="similarity">
    <text evidence="4">Belongs to the methyl-accepting chemotaxis (MCP) protein family.</text>
</comment>
<name>A0ABY5PMP3_9ACTN</name>
<dbReference type="Gene3D" id="1.10.287.950">
    <property type="entry name" value="Methyl-accepting chemotaxis protein"/>
    <property type="match status" value="1"/>
</dbReference>
<accession>A0ABY5PMP3</accession>
<evidence type="ECO:0000313" key="10">
    <source>
        <dbReference type="EMBL" id="UUY05587.1"/>
    </source>
</evidence>
<proteinExistence type="inferred from homology"/>
<keyword evidence="3 5" id="KW-0807">Transducer</keyword>
<reference evidence="11" key="1">
    <citation type="submission" date="2021-11" db="EMBL/GenBank/DDBJ databases">
        <title>Cultivation dependent microbiological survey of springs from the worlds oldest radium mine currently devoted to the extraction of radon-saturated water.</title>
        <authorList>
            <person name="Kapinusova G."/>
            <person name="Smrhova T."/>
            <person name="Strejcek M."/>
            <person name="Suman J."/>
            <person name="Jani K."/>
            <person name="Pajer P."/>
            <person name="Uhlik O."/>
        </authorList>
    </citation>
    <scope>NUCLEOTIDE SEQUENCE [LARGE SCALE GENOMIC DNA]</scope>
    <source>
        <strain evidence="11">J379</strain>
    </source>
</reference>
<evidence type="ECO:0000256" key="7">
    <source>
        <dbReference type="SAM" id="Phobius"/>
    </source>
</evidence>
<evidence type="ECO:0000313" key="11">
    <source>
        <dbReference type="Proteomes" id="UP001058860"/>
    </source>
</evidence>
<keyword evidence="1 7" id="KW-0812">Transmembrane</keyword>
<sequence length="595" mass="61750">MKLSAGFAVVLVLGGLVGAVGISSLQQVDAKAEAMYADRVVPMRDLADVRGLLGDVDSQIQRAITSDEPTAGFQRIADADVRKMDELIRAYRATELVPAEVRGLRAYDAKMNAYRTAYREVLAAAATGDKAAATRAYYRGAVDTYAAVDAQAASLIAVNDRVAKAATADIRKTYEEARTRVLGLLVGALLLGSAVAFFLTRSIRRNVRAILERLRALSQSDTAALRSGLDRFADGDLTTQLAPVTPRIERWSRDELGDIAQAVNVVRDDTAASMDAYNTSRDALADTIGRLSAAASQLSASSQQMATTSNEAGRAVGEIALAVSEVASGAQRQVAGVEDATRLGREVVAASERSATDAQVTADAAEEARAIAAEGAAAVTQATDAMVSVREASAEATGAIRALGEKSERIGGIVGTITGIAEQTNLLALNAAIEAARAGEQGRGFAVVADEVRKLAEESQTAAASISELIEEIQAETGRAVTVVESGAEQTAEGAATVEQARDAFDRIGRAVDDMTGRVGQIADAVKQISGAADDMGARMLEVSAVAEESSASTEQVSASTEQTSASAQEIAASAQELADTAGELEQLAGTFTTA</sequence>
<evidence type="ECO:0000256" key="5">
    <source>
        <dbReference type="PROSITE-ProRule" id="PRU00284"/>
    </source>
</evidence>
<evidence type="ECO:0000259" key="8">
    <source>
        <dbReference type="PROSITE" id="PS50111"/>
    </source>
</evidence>
<dbReference type="Proteomes" id="UP001058860">
    <property type="component" value="Chromosome"/>
</dbReference>
<dbReference type="PANTHER" id="PTHR32089:SF112">
    <property type="entry name" value="LYSOZYME-LIKE PROTEIN-RELATED"/>
    <property type="match status" value="1"/>
</dbReference>